<feature type="transmembrane region" description="Helical" evidence="1">
    <location>
        <begin position="76"/>
        <end position="102"/>
    </location>
</feature>
<evidence type="ECO:0000313" key="2">
    <source>
        <dbReference type="EMBL" id="SOY30812.1"/>
    </source>
</evidence>
<reference evidence="2 3" key="1">
    <citation type="submission" date="2018-01" db="EMBL/GenBank/DDBJ databases">
        <authorList>
            <person name="Gaut B.S."/>
            <person name="Morton B.R."/>
            <person name="Clegg M.T."/>
            <person name="Duvall M.R."/>
        </authorList>
    </citation>
    <scope>NUCLEOTIDE SEQUENCE [LARGE SCALE GENOMIC DNA]</scope>
    <source>
        <strain evidence="2">GP69</strain>
    </source>
</reference>
<dbReference type="Proteomes" id="UP000236311">
    <property type="component" value="Unassembled WGS sequence"/>
</dbReference>
<sequence length="418" mass="49135">MTLTNRLERYEKRTDRCLFGILLVLYSMLMFVLFYRQAIEYQGIYFSDMKAYILETQGLESGYEFPYRFLFWLSRIWMPVMGAEAAVAFSTTFLNSLSVLLLKYYMEKTLKEYARRQQVKWNLLWDAAVNLAVFSLFFVSMYYGPKDEKIWGYQYIYRCNGILTPNPYWNATYLAVRPFSIICFFLTAELLEKYESEIPVKKAVYLSLFSFLAAFTKPSFTFILLPVVGLTLLYRLLAAGFASWKNTLLFGCCFLPTGFLLIFQFLGVFTGQNMHGEETGIGIELGKAWHIHSFNIPLSILLALLFPFCVLALNFRELRRNREFRLAWQLMAAGLLSFLFLYEKGFRLVHLNFSWGYMHGLFFVFVICVLQMLKNLMGWKPWIFGVFVIPELYLYLYHLQCGMEFFLYLYQGNNAGVF</sequence>
<gene>
    <name evidence="2" type="ORF">AMURIS_03543</name>
</gene>
<feature type="transmembrane region" description="Helical" evidence="1">
    <location>
        <begin position="16"/>
        <end position="35"/>
    </location>
</feature>
<feature type="transmembrane region" description="Helical" evidence="1">
    <location>
        <begin position="248"/>
        <end position="270"/>
    </location>
</feature>
<feature type="transmembrane region" description="Helical" evidence="1">
    <location>
        <begin position="123"/>
        <end position="143"/>
    </location>
</feature>
<evidence type="ECO:0000313" key="3">
    <source>
        <dbReference type="Proteomes" id="UP000236311"/>
    </source>
</evidence>
<dbReference type="OrthoDB" id="5653939at2"/>
<dbReference type="EMBL" id="OFSM01000019">
    <property type="protein sequence ID" value="SOY30812.1"/>
    <property type="molecule type" value="Genomic_DNA"/>
</dbReference>
<organism evidence="2 3">
    <name type="scientific">Acetatifactor muris</name>
    <dbReference type="NCBI Taxonomy" id="879566"/>
    <lineage>
        <taxon>Bacteria</taxon>
        <taxon>Bacillati</taxon>
        <taxon>Bacillota</taxon>
        <taxon>Clostridia</taxon>
        <taxon>Lachnospirales</taxon>
        <taxon>Lachnospiraceae</taxon>
        <taxon>Acetatifactor</taxon>
    </lineage>
</organism>
<keyword evidence="1" id="KW-0472">Membrane</keyword>
<keyword evidence="1" id="KW-1133">Transmembrane helix</keyword>
<proteinExistence type="predicted"/>
<protein>
    <recommendedName>
        <fullName evidence="4">Glycosyltransferase RgtA/B/C/D-like domain-containing protein</fullName>
    </recommendedName>
</protein>
<dbReference type="RefSeq" id="WP_103240821.1">
    <property type="nucleotide sequence ID" value="NZ_JANJZD010000019.1"/>
</dbReference>
<dbReference type="AlphaFoldDB" id="A0A2K4ZK85"/>
<feature type="transmembrane region" description="Helical" evidence="1">
    <location>
        <begin position="326"/>
        <end position="342"/>
    </location>
</feature>
<accession>A0A2K4ZK85</accession>
<keyword evidence="3" id="KW-1185">Reference proteome</keyword>
<name>A0A2K4ZK85_9FIRM</name>
<keyword evidence="1" id="KW-0812">Transmembrane</keyword>
<feature type="transmembrane region" description="Helical" evidence="1">
    <location>
        <begin position="291"/>
        <end position="314"/>
    </location>
</feature>
<evidence type="ECO:0000256" key="1">
    <source>
        <dbReference type="SAM" id="Phobius"/>
    </source>
</evidence>
<feature type="transmembrane region" description="Helical" evidence="1">
    <location>
        <begin position="379"/>
        <end position="397"/>
    </location>
</feature>
<evidence type="ECO:0008006" key="4">
    <source>
        <dbReference type="Google" id="ProtNLM"/>
    </source>
</evidence>
<feature type="transmembrane region" description="Helical" evidence="1">
    <location>
        <begin position="354"/>
        <end position="373"/>
    </location>
</feature>